<dbReference type="Proteomes" id="UP000727907">
    <property type="component" value="Unassembled WGS sequence"/>
</dbReference>
<reference evidence="3 4" key="1">
    <citation type="submission" date="2021-06" db="EMBL/GenBank/DDBJ databases">
        <authorList>
            <person name="Lee D.H."/>
        </authorList>
    </citation>
    <scope>NUCLEOTIDE SEQUENCE [LARGE SCALE GENOMIC DNA]</scope>
    <source>
        <strain evidence="3 4">MMS21-HV4-11</strain>
    </source>
</reference>
<dbReference type="PANTHER" id="PTHR22911">
    <property type="entry name" value="ACYL-MALONYL CONDENSING ENZYME-RELATED"/>
    <property type="match status" value="1"/>
</dbReference>
<proteinExistence type="predicted"/>
<protein>
    <submittedName>
        <fullName evidence="3">DMT family transporter</fullName>
    </submittedName>
</protein>
<keyword evidence="1" id="KW-1133">Transmembrane helix</keyword>
<feature type="transmembrane region" description="Helical" evidence="1">
    <location>
        <begin position="251"/>
        <end position="270"/>
    </location>
</feature>
<evidence type="ECO:0000256" key="1">
    <source>
        <dbReference type="SAM" id="Phobius"/>
    </source>
</evidence>
<keyword evidence="4" id="KW-1185">Reference proteome</keyword>
<feature type="transmembrane region" description="Helical" evidence="1">
    <location>
        <begin position="113"/>
        <end position="133"/>
    </location>
</feature>
<dbReference type="PANTHER" id="PTHR22911:SF135">
    <property type="entry name" value="BLR4310 PROTEIN"/>
    <property type="match status" value="1"/>
</dbReference>
<gene>
    <name evidence="3" type="ORF">KQ910_14385</name>
</gene>
<feature type="domain" description="EamA" evidence="2">
    <location>
        <begin position="2"/>
        <end position="130"/>
    </location>
</feature>
<feature type="transmembrane region" description="Helical" evidence="1">
    <location>
        <begin position="57"/>
        <end position="79"/>
    </location>
</feature>
<keyword evidence="1" id="KW-0472">Membrane</keyword>
<evidence type="ECO:0000259" key="2">
    <source>
        <dbReference type="Pfam" id="PF00892"/>
    </source>
</evidence>
<keyword evidence="1" id="KW-0812">Transmembrane</keyword>
<dbReference type="EMBL" id="JAHOPB010000001">
    <property type="protein sequence ID" value="MBU8874962.1"/>
    <property type="molecule type" value="Genomic_DNA"/>
</dbReference>
<organism evidence="3 4">
    <name type="scientific">Reyranella humidisoli</name>
    <dbReference type="NCBI Taxonomy" id="2849149"/>
    <lineage>
        <taxon>Bacteria</taxon>
        <taxon>Pseudomonadati</taxon>
        <taxon>Pseudomonadota</taxon>
        <taxon>Alphaproteobacteria</taxon>
        <taxon>Hyphomicrobiales</taxon>
        <taxon>Reyranellaceae</taxon>
        <taxon>Reyranella</taxon>
    </lineage>
</organism>
<feature type="transmembrane region" description="Helical" evidence="1">
    <location>
        <begin position="85"/>
        <end position="106"/>
    </location>
</feature>
<feature type="transmembrane region" description="Helical" evidence="1">
    <location>
        <begin position="166"/>
        <end position="185"/>
    </location>
</feature>
<dbReference type="Pfam" id="PF00892">
    <property type="entry name" value="EamA"/>
    <property type="match status" value="1"/>
</dbReference>
<feature type="transmembrane region" description="Helical" evidence="1">
    <location>
        <begin position="228"/>
        <end position="245"/>
    </location>
</feature>
<evidence type="ECO:0000313" key="3">
    <source>
        <dbReference type="EMBL" id="MBU8874962.1"/>
    </source>
</evidence>
<dbReference type="InterPro" id="IPR000620">
    <property type="entry name" value="EamA_dom"/>
</dbReference>
<feature type="transmembrane region" description="Helical" evidence="1">
    <location>
        <begin position="24"/>
        <end position="45"/>
    </location>
</feature>
<name>A0ABS6IK33_9HYPH</name>
<feature type="transmembrane region" description="Helical" evidence="1">
    <location>
        <begin position="139"/>
        <end position="159"/>
    </location>
</feature>
<feature type="transmembrane region" description="Helical" evidence="1">
    <location>
        <begin position="197"/>
        <end position="216"/>
    </location>
</feature>
<evidence type="ECO:0000313" key="4">
    <source>
        <dbReference type="Proteomes" id="UP000727907"/>
    </source>
</evidence>
<sequence length="278" mass="28969">MLLAASAVAYSSGGFYTRLIDLDAWTMLFWRGLFGGMFLAGMVAWRERGRVGSAVFAIGRDGLLIALGSALATVCFLNALRLSTVADVLVIDATIPFVTAGIAWLVLREREDWVTLAATIAAAGGVAMMMGAVGAEGRLPGNLLAFGMVVLMSCVLVLIRRHPGVSMLPAVGLSAFLCALIVLPFARPLSVSGEELLLLALFGASQFGLGLLLLALGTPLVSATRGALIGVLQTPLGILWVWLAFGETPGLATLGGGFIVVAAVVCDIAIRRPQEEIT</sequence>
<comment type="caution">
    <text evidence="3">The sequence shown here is derived from an EMBL/GenBank/DDBJ whole genome shotgun (WGS) entry which is preliminary data.</text>
</comment>
<accession>A0ABS6IK33</accession>
<dbReference type="RefSeq" id="WP_216961435.1">
    <property type="nucleotide sequence ID" value="NZ_JAHOPB010000001.1"/>
</dbReference>